<dbReference type="VEuPathDB" id="ToxoDB:CSUI_005563"/>
<feature type="region of interest" description="Disordered" evidence="1">
    <location>
        <begin position="97"/>
        <end position="193"/>
    </location>
</feature>
<evidence type="ECO:0000256" key="2">
    <source>
        <dbReference type="SAM" id="SignalP"/>
    </source>
</evidence>
<accession>A0A2C6KUT0</accession>
<protein>
    <recommendedName>
        <fullName evidence="5">Transmembrane protein</fullName>
    </recommendedName>
</protein>
<evidence type="ECO:0000256" key="1">
    <source>
        <dbReference type="SAM" id="MobiDB-lite"/>
    </source>
</evidence>
<feature type="region of interest" description="Disordered" evidence="1">
    <location>
        <begin position="331"/>
        <end position="368"/>
    </location>
</feature>
<dbReference type="EMBL" id="MIGC01002674">
    <property type="protein sequence ID" value="PHJ20609.1"/>
    <property type="molecule type" value="Genomic_DNA"/>
</dbReference>
<dbReference type="GeneID" id="94428946"/>
<feature type="compositionally biased region" description="Basic and acidic residues" evidence="1">
    <location>
        <begin position="145"/>
        <end position="167"/>
    </location>
</feature>
<evidence type="ECO:0000313" key="4">
    <source>
        <dbReference type="Proteomes" id="UP000221165"/>
    </source>
</evidence>
<feature type="signal peptide" evidence="2">
    <location>
        <begin position="1"/>
        <end position="16"/>
    </location>
</feature>
<reference evidence="3 4" key="1">
    <citation type="journal article" date="2017" name="Int. J. Parasitol.">
        <title>The genome of the protozoan parasite Cystoisospora suis and a reverse vaccinology approach to identify vaccine candidates.</title>
        <authorList>
            <person name="Palmieri N."/>
            <person name="Shrestha A."/>
            <person name="Ruttkowski B."/>
            <person name="Beck T."/>
            <person name="Vogl C."/>
            <person name="Tomley F."/>
            <person name="Blake D.P."/>
            <person name="Joachim A."/>
        </authorList>
    </citation>
    <scope>NUCLEOTIDE SEQUENCE [LARGE SCALE GENOMIC DNA]</scope>
    <source>
        <strain evidence="3 4">Wien I</strain>
    </source>
</reference>
<dbReference type="OrthoDB" id="330866at2759"/>
<sequence>MVSVLLAYAFAAAVAAGECFIRGAAAANKPLLPALGKDDGSSYSAELASLPNDLSSTSAEVTAAVQEYTNAFTDSTFDDVPRAISKADGSIVNWLFDNDSNRGKAEEPRDRPRPRTGKRVHGAKTSKFARRGKNKNSRLTTIKKSALEEKFGRARKVSSEGKEEGTRQTKKLAKRRKGRGAGKAKGSKLSGTALRTENVSAAFPSEEEYDPEITGTFAPTVSSEGDVGDVSDVAHLVRKAIQGAALNAVLIQFFVDKARQQEADPDELEKMIDTLNNMAVQYTRFNAEMKAAVERASSKPLLQKTLVVYWLEHIVAQQMVMFKVFDQTGQLPTTPPEQPGSPYSNSGSREAFLASSEVPGESSPEASS</sequence>
<keyword evidence="2" id="KW-0732">Signal</keyword>
<name>A0A2C6KUT0_9APIC</name>
<feature type="compositionally biased region" description="Basic residues" evidence="1">
    <location>
        <begin position="114"/>
        <end position="136"/>
    </location>
</feature>
<keyword evidence="4" id="KW-1185">Reference proteome</keyword>
<proteinExistence type="predicted"/>
<dbReference type="RefSeq" id="XP_067922296.1">
    <property type="nucleotide sequence ID" value="XM_068065735.1"/>
</dbReference>
<feature type="compositionally biased region" description="Basic residues" evidence="1">
    <location>
        <begin position="168"/>
        <end position="186"/>
    </location>
</feature>
<gene>
    <name evidence="3" type="ORF">CSUI_005563</name>
</gene>
<dbReference type="Proteomes" id="UP000221165">
    <property type="component" value="Unassembled WGS sequence"/>
</dbReference>
<feature type="chain" id="PRO_5012677186" description="Transmembrane protein" evidence="2">
    <location>
        <begin position="17"/>
        <end position="368"/>
    </location>
</feature>
<dbReference type="AlphaFoldDB" id="A0A2C6KUT0"/>
<comment type="caution">
    <text evidence="3">The sequence shown here is derived from an EMBL/GenBank/DDBJ whole genome shotgun (WGS) entry which is preliminary data.</text>
</comment>
<evidence type="ECO:0008006" key="5">
    <source>
        <dbReference type="Google" id="ProtNLM"/>
    </source>
</evidence>
<feature type="compositionally biased region" description="Basic and acidic residues" evidence="1">
    <location>
        <begin position="99"/>
        <end position="113"/>
    </location>
</feature>
<evidence type="ECO:0000313" key="3">
    <source>
        <dbReference type="EMBL" id="PHJ20609.1"/>
    </source>
</evidence>
<organism evidence="3 4">
    <name type="scientific">Cystoisospora suis</name>
    <dbReference type="NCBI Taxonomy" id="483139"/>
    <lineage>
        <taxon>Eukaryota</taxon>
        <taxon>Sar</taxon>
        <taxon>Alveolata</taxon>
        <taxon>Apicomplexa</taxon>
        <taxon>Conoidasida</taxon>
        <taxon>Coccidia</taxon>
        <taxon>Eucoccidiorida</taxon>
        <taxon>Eimeriorina</taxon>
        <taxon>Sarcocystidae</taxon>
        <taxon>Cystoisospora</taxon>
    </lineage>
</organism>